<feature type="compositionally biased region" description="Basic and acidic residues" evidence="1">
    <location>
        <begin position="342"/>
        <end position="354"/>
    </location>
</feature>
<feature type="region of interest" description="Disordered" evidence="1">
    <location>
        <begin position="216"/>
        <end position="281"/>
    </location>
</feature>
<feature type="compositionally biased region" description="Polar residues" evidence="1">
    <location>
        <begin position="258"/>
        <end position="281"/>
    </location>
</feature>
<dbReference type="AlphaFoldDB" id="A0AAF3J7Y4"/>
<dbReference type="WBParaSite" id="MBELARI_LOCUS21788">
    <property type="protein sequence ID" value="MBELARI_LOCUS21788"/>
    <property type="gene ID" value="MBELARI_LOCUS21788"/>
</dbReference>
<feature type="region of interest" description="Disordered" evidence="1">
    <location>
        <begin position="327"/>
        <end position="358"/>
    </location>
</feature>
<proteinExistence type="predicted"/>
<reference evidence="3" key="1">
    <citation type="submission" date="2024-02" db="UniProtKB">
        <authorList>
            <consortium name="WormBaseParasite"/>
        </authorList>
    </citation>
    <scope>IDENTIFICATION</scope>
</reference>
<evidence type="ECO:0000313" key="3">
    <source>
        <dbReference type="WBParaSite" id="MBELARI_LOCUS21788"/>
    </source>
</evidence>
<dbReference type="Proteomes" id="UP000887575">
    <property type="component" value="Unassembled WGS sequence"/>
</dbReference>
<protein>
    <submittedName>
        <fullName evidence="3">Uncharacterized protein</fullName>
    </submittedName>
</protein>
<evidence type="ECO:0000256" key="1">
    <source>
        <dbReference type="SAM" id="MobiDB-lite"/>
    </source>
</evidence>
<feature type="compositionally biased region" description="Low complexity" evidence="1">
    <location>
        <begin position="48"/>
        <end position="60"/>
    </location>
</feature>
<keyword evidence="2" id="KW-1185">Reference proteome</keyword>
<organism evidence="2 3">
    <name type="scientific">Mesorhabditis belari</name>
    <dbReference type="NCBI Taxonomy" id="2138241"/>
    <lineage>
        <taxon>Eukaryota</taxon>
        <taxon>Metazoa</taxon>
        <taxon>Ecdysozoa</taxon>
        <taxon>Nematoda</taxon>
        <taxon>Chromadorea</taxon>
        <taxon>Rhabditida</taxon>
        <taxon>Rhabditina</taxon>
        <taxon>Rhabditomorpha</taxon>
        <taxon>Rhabditoidea</taxon>
        <taxon>Rhabditidae</taxon>
        <taxon>Mesorhabditinae</taxon>
        <taxon>Mesorhabditis</taxon>
    </lineage>
</organism>
<name>A0AAF3J7Y4_9BILA</name>
<feature type="region of interest" description="Disordered" evidence="1">
    <location>
        <begin position="28"/>
        <end position="63"/>
    </location>
</feature>
<feature type="compositionally biased region" description="Low complexity" evidence="1">
    <location>
        <begin position="247"/>
        <end position="257"/>
    </location>
</feature>
<evidence type="ECO:0000313" key="2">
    <source>
        <dbReference type="Proteomes" id="UP000887575"/>
    </source>
</evidence>
<sequence>MGFNSLSEANPYARVYNRQRALFSLPRSTEGLLPRSSAQVPPRQRAQSTTSNTSSENGTNPYETLLRDTTQHRVGGGLSTSSAYDIQMLPDEFALKQSLGGSLRDRFADSPPIPSMSQADRSTINKRLISHESLRDLQQLNDPFQQQQEPRTASLRTQCYLGGLGAESACEIDALPEQFCKKIIPRSPKKSQHASTSVISNPQSFQTVNKRLLTAKRQEDLNRLPDSALFPPYRSSSRDKQQCGCPSSTPRSSKVSSYFNSPARSCHSDASQSQNRIGSLGESSQWDIRMLPNPFPARFPRAESYMEPMVNKHLITLQSQADLRAIPDPFNKNQQNSYGAYRQDRNERSDRFDVPRSAYPGIKRTGSNQCLNKYAASTDSMYDLKRLPSDMFGSSNSAYEIRIRDYSRQSLDDLSQLPDPFAANYERSLHTAREKSDSRSRVAESLAEIDGLVDMCEDCLKKLQPH</sequence>
<accession>A0AAF3J7Y4</accession>